<proteinExistence type="predicted"/>
<sequence>TLRFADIIVCPATTQRQKMKQPVTMRRAKFHTAYEFGWERGRYTNKSAGCTVLLRSRVFRRCHVVDVRHPPGELAGRGGLVRVRSGVFDITIIAAYFPPQSNMTADHWRQCCRKLAGWLHKSVQEAKQRSLVIVGTDCNCGFGLRRTGHGIATTTVDHQHIGQYGNHFENEVSLELWRLLEMENMAAVDTFYPVGPSYFGTESQSSPDHIFVPSEAVSSTVRCCTLRNAMRDLQAIPDCRPRDHAPILWQVRYTLQAPPPPKGGPVWDKDLVVRLLRHDGFGAEILGELERRSASNLREWERDTTRADPSQSWEKLVEDVRAAALPELMRTAKQGPLAPHLAARTEALQRRRLARRGCFTEEQRLQLRTIEKDIRLLKKRLDLEHVEELLTEAETHRCAADYHGVWKLIYAIGARCRGPRQRSFNVPDQYRPSLDEWTTTMCSNAREGGFSATVIEDPMQPTREAMEELEEEGLDYFPGAAPASLAYDDWFRTLRQLRSAARRRFPPAHSAPAELWRWLMEHATREMTGSWPGSELLSERQLQRLEQRLHVPCPHFLDRLRHEEAVMEIRAGEQVGYFQPKHGTGMGDGNACELFVRSFLRPVEAWRDELGADKATVFCSKLNAQVPLHRASCVMTCSLTNEMHDVSVRDYADDIHQTIPLATSNPLEARSRVLKSNAILDRELSIGGGFAQNPDKENRMPVMVGPGAHTASRALLSQTVPLPGVTSSEGLYLGGMEQLTAGCGAEIKRRVEATRAAWRRLGRFWDITCSIRLKRLAFKGTILAAAYSGLESYLPSKLDLRKLDSVVQGLARVVLRDRRPKFEQGAPPGTCPKYRSLSEAQVLRQLRITDSRAELLVRRLRQWQRYARYPEDSAQPLTVLFGSLDGLGEEPTFREDGRVASTANPWALQLERDVQALRYLRGGKEFVENYSVRDIFTRSIVANSSSALIPDCSERFQSSVDPLVVPKVPVLVPQRILMSLFANYLGMGRMGGPAAETEAEAHGEGVANALSQLFQNADLTYGLQRGDVMGLGDEAFPLELIQAIFPVMVRATLKNIQGLSALEAAIYHIIHLDRDHDVCKAMRITAKFYVDEANRIRREHAQEIRDQQPVEDLEKLGVPHPHLWLALVGGVVQQGERVGAANHLALKQYLDNIKADGTITNDSLCMQIRHCKISYTHDRKLMKIHLEAQGSGVQTQLLDSLKQLGGKLMKGTPPRTHQERLMQLFLDNAETI</sequence>
<dbReference type="Proteomes" id="UP001189429">
    <property type="component" value="Unassembled WGS sequence"/>
</dbReference>
<organism evidence="1 2">
    <name type="scientific">Prorocentrum cordatum</name>
    <dbReference type="NCBI Taxonomy" id="2364126"/>
    <lineage>
        <taxon>Eukaryota</taxon>
        <taxon>Sar</taxon>
        <taxon>Alveolata</taxon>
        <taxon>Dinophyceae</taxon>
        <taxon>Prorocentrales</taxon>
        <taxon>Prorocentraceae</taxon>
        <taxon>Prorocentrum</taxon>
    </lineage>
</organism>
<dbReference type="Gene3D" id="3.60.10.10">
    <property type="entry name" value="Endonuclease/exonuclease/phosphatase"/>
    <property type="match status" value="1"/>
</dbReference>
<evidence type="ECO:0000313" key="2">
    <source>
        <dbReference type="Proteomes" id="UP001189429"/>
    </source>
</evidence>
<dbReference type="SUPFAM" id="SSF56219">
    <property type="entry name" value="DNase I-like"/>
    <property type="match status" value="1"/>
</dbReference>
<gene>
    <name evidence="1" type="ORF">PCOR1329_LOCUS58132</name>
</gene>
<evidence type="ECO:0008006" key="3">
    <source>
        <dbReference type="Google" id="ProtNLM"/>
    </source>
</evidence>
<comment type="caution">
    <text evidence="1">The sequence shown here is derived from an EMBL/GenBank/DDBJ whole genome shotgun (WGS) entry which is preliminary data.</text>
</comment>
<feature type="non-terminal residue" evidence="1">
    <location>
        <position position="1"/>
    </location>
</feature>
<name>A0ABN9VLR4_9DINO</name>
<dbReference type="EMBL" id="CAUYUJ010017197">
    <property type="protein sequence ID" value="CAK0872757.1"/>
    <property type="molecule type" value="Genomic_DNA"/>
</dbReference>
<evidence type="ECO:0000313" key="1">
    <source>
        <dbReference type="EMBL" id="CAK0872757.1"/>
    </source>
</evidence>
<protein>
    <recommendedName>
        <fullName evidence="3">RNA-directed RNA polymerase</fullName>
    </recommendedName>
</protein>
<reference evidence="1" key="1">
    <citation type="submission" date="2023-10" db="EMBL/GenBank/DDBJ databases">
        <authorList>
            <person name="Chen Y."/>
            <person name="Shah S."/>
            <person name="Dougan E. K."/>
            <person name="Thang M."/>
            <person name="Chan C."/>
        </authorList>
    </citation>
    <scope>NUCLEOTIDE SEQUENCE [LARGE SCALE GENOMIC DNA]</scope>
</reference>
<dbReference type="InterPro" id="IPR036691">
    <property type="entry name" value="Endo/exonu/phosph_ase_sf"/>
</dbReference>
<keyword evidence="2" id="KW-1185">Reference proteome</keyword>
<accession>A0ABN9VLR4</accession>